<sequence length="85" mass="9948">MKTIFLLMAQYDGQAVIPLENICEDFFGLTHQKFLRKLNDGQIDLPVIRMEGSQKCRKGVHVQDLAEYIERRRQAAQKEHQAFWG</sequence>
<comment type="caution">
    <text evidence="1">The sequence shown here is derived from an EMBL/GenBank/DDBJ whole genome shotgun (WGS) entry which is preliminary data.</text>
</comment>
<protein>
    <submittedName>
        <fullName evidence="1">Pyocin activator protein PrtN</fullName>
    </submittedName>
</protein>
<reference evidence="1 2" key="1">
    <citation type="submission" date="2018-01" db="EMBL/GenBank/DDBJ databases">
        <title>The draft genome sequence of Cohaesibacter sp. H1304.</title>
        <authorList>
            <person name="Wang N.-N."/>
            <person name="Du Z.-J."/>
        </authorList>
    </citation>
    <scope>NUCLEOTIDE SEQUENCE [LARGE SCALE GENOMIC DNA]</scope>
    <source>
        <strain evidence="1 2">H1304</strain>
    </source>
</reference>
<evidence type="ECO:0000313" key="2">
    <source>
        <dbReference type="Proteomes" id="UP000234881"/>
    </source>
</evidence>
<proteinExistence type="predicted"/>
<dbReference type="GO" id="GO:0006355">
    <property type="term" value="P:regulation of DNA-templated transcription"/>
    <property type="evidence" value="ECO:0007669"/>
    <property type="project" value="InterPro"/>
</dbReference>
<dbReference type="EMBL" id="PKUQ01000022">
    <property type="protein sequence ID" value="PLW76828.1"/>
    <property type="molecule type" value="Genomic_DNA"/>
</dbReference>
<organism evidence="1 2">
    <name type="scientific">Cohaesibacter celericrescens</name>
    <dbReference type="NCBI Taxonomy" id="2067669"/>
    <lineage>
        <taxon>Bacteria</taxon>
        <taxon>Pseudomonadati</taxon>
        <taxon>Pseudomonadota</taxon>
        <taxon>Alphaproteobacteria</taxon>
        <taxon>Hyphomicrobiales</taxon>
        <taxon>Cohaesibacteraceae</taxon>
    </lineage>
</organism>
<dbReference type="AlphaFoldDB" id="A0A2N5XQY2"/>
<dbReference type="OrthoDB" id="982642at2"/>
<dbReference type="Proteomes" id="UP000234881">
    <property type="component" value="Unassembled WGS sequence"/>
</dbReference>
<keyword evidence="2" id="KW-1185">Reference proteome</keyword>
<dbReference type="RefSeq" id="WP_101534116.1">
    <property type="nucleotide sequence ID" value="NZ_PKUQ01000022.1"/>
</dbReference>
<gene>
    <name evidence="1" type="ORF">C0081_12265</name>
</gene>
<dbReference type="Pfam" id="PF11112">
    <property type="entry name" value="PyocinActivator"/>
    <property type="match status" value="1"/>
</dbReference>
<accession>A0A2N5XQY2</accession>
<name>A0A2N5XQY2_9HYPH</name>
<evidence type="ECO:0000313" key="1">
    <source>
        <dbReference type="EMBL" id="PLW76828.1"/>
    </source>
</evidence>
<dbReference type="InterPro" id="IPR020518">
    <property type="entry name" value="Tscrpt_reg_PrtN"/>
</dbReference>